<proteinExistence type="predicted"/>
<reference evidence="2 3" key="1">
    <citation type="submission" date="2016-04" db="EMBL/GenBank/DDBJ databases">
        <authorList>
            <person name="Evans L.H."/>
            <person name="Alamgir A."/>
            <person name="Owens N."/>
            <person name="Weber N.D."/>
            <person name="Virtaneva K."/>
            <person name="Barbian K."/>
            <person name="Babar A."/>
            <person name="Rosenke K."/>
        </authorList>
    </citation>
    <scope>NUCLEOTIDE SEQUENCE [LARGE SCALE GENOMIC DNA]</scope>
    <source>
        <strain evidence="2 3">LMa1</strain>
    </source>
</reference>
<comment type="caution">
    <text evidence="2">The sequence shown here is derived from an EMBL/GenBank/DDBJ whole genome shotgun (WGS) entry which is preliminary data.</text>
</comment>
<feature type="region of interest" description="Disordered" evidence="1">
    <location>
        <begin position="37"/>
        <end position="59"/>
    </location>
</feature>
<evidence type="ECO:0000256" key="1">
    <source>
        <dbReference type="SAM" id="MobiDB-lite"/>
    </source>
</evidence>
<feature type="compositionally biased region" description="Basic residues" evidence="1">
    <location>
        <begin position="44"/>
        <end position="59"/>
    </location>
</feature>
<organism evidence="2 3">
    <name type="scientific">Desulfotomaculum copahuensis</name>
    <dbReference type="NCBI Taxonomy" id="1838280"/>
    <lineage>
        <taxon>Bacteria</taxon>
        <taxon>Bacillati</taxon>
        <taxon>Bacillota</taxon>
        <taxon>Clostridia</taxon>
        <taxon>Eubacteriales</taxon>
        <taxon>Desulfotomaculaceae</taxon>
        <taxon>Desulfotomaculum</taxon>
    </lineage>
</organism>
<protein>
    <submittedName>
        <fullName evidence="2">Uncharacterized protein</fullName>
    </submittedName>
</protein>
<name>A0A1B7LCB1_9FIRM</name>
<dbReference type="Proteomes" id="UP000078532">
    <property type="component" value="Unassembled WGS sequence"/>
</dbReference>
<sequence length="59" mass="6194">MRPAAGEAAGGMGVVLKNGPKKVPVYAGIRSGPFPGAGTGFALKGKHARRRYSNRRRNT</sequence>
<keyword evidence="3" id="KW-1185">Reference proteome</keyword>
<accession>A0A1B7LCB1</accession>
<dbReference type="AlphaFoldDB" id="A0A1B7LCB1"/>
<evidence type="ECO:0000313" key="2">
    <source>
        <dbReference type="EMBL" id="OAT80342.1"/>
    </source>
</evidence>
<gene>
    <name evidence="2" type="ORF">A6M21_13710</name>
</gene>
<evidence type="ECO:0000313" key="3">
    <source>
        <dbReference type="Proteomes" id="UP000078532"/>
    </source>
</evidence>
<dbReference type="EMBL" id="LYVF01000179">
    <property type="protein sequence ID" value="OAT80342.1"/>
    <property type="molecule type" value="Genomic_DNA"/>
</dbReference>